<keyword evidence="13" id="KW-1185">Reference proteome</keyword>
<comment type="similarity">
    <text evidence="2 10">Belongs to the ABC-2 integral membrane protein family.</text>
</comment>
<dbReference type="InterPro" id="IPR000412">
    <property type="entry name" value="ABC_2_transport"/>
</dbReference>
<dbReference type="HOGENOM" id="CLU_060703_4_0_11"/>
<keyword evidence="6 10" id="KW-0812">Transmembrane</keyword>
<feature type="transmembrane region" description="Helical" evidence="10">
    <location>
        <begin position="93"/>
        <end position="116"/>
    </location>
</feature>
<keyword evidence="5" id="KW-0997">Cell inner membrane</keyword>
<protein>
    <recommendedName>
        <fullName evidence="10">Transport permease protein</fullName>
    </recommendedName>
</protein>
<evidence type="ECO:0000256" key="4">
    <source>
        <dbReference type="ARBA" id="ARBA00022475"/>
    </source>
</evidence>
<feature type="transmembrane region" description="Helical" evidence="10">
    <location>
        <begin position="164"/>
        <end position="189"/>
    </location>
</feature>
<dbReference type="Pfam" id="PF01061">
    <property type="entry name" value="ABC2_membrane"/>
    <property type="match status" value="1"/>
</dbReference>
<feature type="transmembrane region" description="Helical" evidence="10">
    <location>
        <begin position="260"/>
        <end position="281"/>
    </location>
</feature>
<dbReference type="eggNOG" id="COG1682">
    <property type="taxonomic scope" value="Bacteria"/>
</dbReference>
<dbReference type="STRING" id="662755.CRES_0585"/>
<evidence type="ECO:0000256" key="10">
    <source>
        <dbReference type="RuleBase" id="RU361157"/>
    </source>
</evidence>
<dbReference type="KEGG" id="crd:CRES_0585"/>
<dbReference type="OrthoDB" id="4186295at2"/>
<keyword evidence="7 10" id="KW-1133">Transmembrane helix</keyword>
<dbReference type="InterPro" id="IPR013525">
    <property type="entry name" value="ABC2_TM"/>
</dbReference>
<dbReference type="PANTHER" id="PTHR30413:SF8">
    <property type="entry name" value="TRANSPORT PERMEASE PROTEIN"/>
    <property type="match status" value="1"/>
</dbReference>
<feature type="transmembrane region" description="Helical" evidence="10">
    <location>
        <begin position="137"/>
        <end position="158"/>
    </location>
</feature>
<comment type="subcellular location">
    <subcellularLocation>
        <location evidence="1">Cell inner membrane</location>
        <topology evidence="1">Multi-pass membrane protein</topology>
    </subcellularLocation>
    <subcellularLocation>
        <location evidence="10">Cell membrane</location>
        <topology evidence="10">Multi-pass membrane protein</topology>
    </subcellularLocation>
</comment>
<evidence type="ECO:0000256" key="1">
    <source>
        <dbReference type="ARBA" id="ARBA00004429"/>
    </source>
</evidence>
<evidence type="ECO:0000256" key="7">
    <source>
        <dbReference type="ARBA" id="ARBA00022989"/>
    </source>
</evidence>
<dbReference type="AlphaFoldDB" id="F8DZ05"/>
<dbReference type="EMBL" id="CP002857">
    <property type="protein sequence ID" value="AEI08946.1"/>
    <property type="molecule type" value="Genomic_DNA"/>
</dbReference>
<evidence type="ECO:0000256" key="5">
    <source>
        <dbReference type="ARBA" id="ARBA00022519"/>
    </source>
</evidence>
<dbReference type="Proteomes" id="UP000000492">
    <property type="component" value="Chromosome"/>
</dbReference>
<name>F8DZ05_CORRG</name>
<dbReference type="PROSITE" id="PS51012">
    <property type="entry name" value="ABC_TM2"/>
    <property type="match status" value="1"/>
</dbReference>
<dbReference type="GO" id="GO:0015920">
    <property type="term" value="P:lipopolysaccharide transport"/>
    <property type="evidence" value="ECO:0007669"/>
    <property type="project" value="TreeGrafter"/>
</dbReference>
<evidence type="ECO:0000313" key="12">
    <source>
        <dbReference type="EMBL" id="AEI08946.1"/>
    </source>
</evidence>
<evidence type="ECO:0000256" key="6">
    <source>
        <dbReference type="ARBA" id="ARBA00022692"/>
    </source>
</evidence>
<reference evidence="12 13" key="1">
    <citation type="journal article" date="2012" name="BMC Genomics">
        <title>Complete genome sequence, lifestyle, and multi-drug resistance of the human pathogen Corynebacterium resistens DSM 45100 isolated from blood samples of a leukemia patient.</title>
        <authorList>
            <person name="Schroder J."/>
            <person name="Maus I."/>
            <person name="Meyer K."/>
            <person name="Wordemann S."/>
            <person name="Blom J."/>
            <person name="Jaenicke S."/>
            <person name="Schneider J."/>
            <person name="Trost E."/>
            <person name="Tauch A."/>
        </authorList>
    </citation>
    <scope>NUCLEOTIDE SEQUENCE [LARGE SCALE GENOMIC DNA]</scope>
    <source>
        <strain evidence="13">DSM 45100 / JCM 12819 / CCUG 50093 / GTC 2026 / SICGH 158</strain>
    </source>
</reference>
<dbReference type="PRINTS" id="PR00164">
    <property type="entry name" value="ABC2TRNSPORT"/>
</dbReference>
<keyword evidence="8 10" id="KW-0472">Membrane</keyword>
<organism evidence="12 13">
    <name type="scientific">Corynebacterium resistens (strain DSM 45100 / JCM 12819 / GTC 2026 / SICGH 158)</name>
    <dbReference type="NCBI Taxonomy" id="662755"/>
    <lineage>
        <taxon>Bacteria</taxon>
        <taxon>Bacillati</taxon>
        <taxon>Actinomycetota</taxon>
        <taxon>Actinomycetes</taxon>
        <taxon>Mycobacteriales</taxon>
        <taxon>Corynebacteriaceae</taxon>
        <taxon>Corynebacterium</taxon>
    </lineage>
</organism>
<evidence type="ECO:0000313" key="13">
    <source>
        <dbReference type="Proteomes" id="UP000000492"/>
    </source>
</evidence>
<dbReference type="InterPro" id="IPR047817">
    <property type="entry name" value="ABC2_TM_bact-type"/>
</dbReference>
<sequence length="289" mass="32419">MPATRRKKIEIVDLSSLRKLDRVQGLSSYTKDLWQRRSFIAEDAKGRAFRTTRDYRWWKFWIIASPLLDALLYGALFGLLLKTNKGIDNYVGFVVIGITMFSVMNKMLMAGNGLMAANRSLIQAFTFPRSAIVFSQALRYVYDSIPAVLCAVVIALVFQTDKPLSWTIILVIPVFLLVVIFATGLMLLSSILTALVADLRAVLEVAARGWMFLSGVFYSIDSFAKDPLVHAAMTANPAHLYLDSTRDVVMYGSALGFERWVGLCAWSFATLAVGYILFWLIEVKSEKID</sequence>
<dbReference type="GO" id="GO:0140359">
    <property type="term" value="F:ABC-type transporter activity"/>
    <property type="evidence" value="ECO:0007669"/>
    <property type="project" value="InterPro"/>
</dbReference>
<evidence type="ECO:0000256" key="2">
    <source>
        <dbReference type="ARBA" id="ARBA00007783"/>
    </source>
</evidence>
<evidence type="ECO:0000256" key="8">
    <source>
        <dbReference type="ARBA" id="ARBA00023136"/>
    </source>
</evidence>
<gene>
    <name evidence="12" type="ordered locus">CRES_0585</name>
</gene>
<dbReference type="PANTHER" id="PTHR30413">
    <property type="entry name" value="INNER MEMBRANE TRANSPORT PERMEASE"/>
    <property type="match status" value="1"/>
</dbReference>
<evidence type="ECO:0000259" key="11">
    <source>
        <dbReference type="PROSITE" id="PS51012"/>
    </source>
</evidence>
<proteinExistence type="inferred from homology"/>
<comment type="caution">
    <text evidence="10">Lacks conserved residue(s) required for the propagation of feature annotation.</text>
</comment>
<dbReference type="GO" id="GO:0043190">
    <property type="term" value="C:ATP-binding cassette (ABC) transporter complex"/>
    <property type="evidence" value="ECO:0007669"/>
    <property type="project" value="InterPro"/>
</dbReference>
<keyword evidence="4 10" id="KW-1003">Cell membrane</keyword>
<evidence type="ECO:0000256" key="9">
    <source>
        <dbReference type="ARBA" id="ARBA00023251"/>
    </source>
</evidence>
<dbReference type="RefSeq" id="WP_013887971.1">
    <property type="nucleotide sequence ID" value="NC_015673.1"/>
</dbReference>
<evidence type="ECO:0000256" key="3">
    <source>
        <dbReference type="ARBA" id="ARBA00022448"/>
    </source>
</evidence>
<keyword evidence="9" id="KW-0046">Antibiotic resistance</keyword>
<dbReference type="GO" id="GO:0046677">
    <property type="term" value="P:response to antibiotic"/>
    <property type="evidence" value="ECO:0007669"/>
    <property type="project" value="UniProtKB-KW"/>
</dbReference>
<accession>F8DZ05</accession>
<keyword evidence="3 10" id="KW-0813">Transport</keyword>
<feature type="domain" description="ABC transmembrane type-2" evidence="11">
    <location>
        <begin position="57"/>
        <end position="281"/>
    </location>
</feature>
<feature type="transmembrane region" description="Helical" evidence="10">
    <location>
        <begin position="60"/>
        <end position="81"/>
    </location>
</feature>